<keyword evidence="4" id="KW-0677">Repeat</keyword>
<sequence length="272" mass="29563">MEPPKKLPLLLLLILSSLTPLATADARAHTIDTFCTTTLEHNRTAVVTNFISDEGRIAEQMQLNGFGVAALGVSPDMIYSLAQCYGDLSLLDCVLCYTEAHSVISKCFPFNGGRIYLDGCYMRSENYSFFNEFTGPQDKAICGNTTTAQDGVRFATLVKQTVSSAVVAAPSSEGYARASATMQGESAYVLANCWRTINRSDCAACLSDASKAALGCLPRSEGRALYTGCFLRYSNTNFLNAIPGNRHSKGNNNYHRTHLLTPIRVLISWIAP</sequence>
<dbReference type="GO" id="GO:0005886">
    <property type="term" value="C:plasma membrane"/>
    <property type="evidence" value="ECO:0007669"/>
    <property type="project" value="UniProtKB-SubCell"/>
</dbReference>
<dbReference type="InterPro" id="IPR038408">
    <property type="entry name" value="GNK2_sf"/>
</dbReference>
<evidence type="ECO:0000256" key="8">
    <source>
        <dbReference type="ARBA" id="ARBA00038393"/>
    </source>
</evidence>
<proteinExistence type="inferred from homology"/>
<keyword evidence="11" id="KW-0675">Receptor</keyword>
<comment type="caution">
    <text evidence="11">The sequence shown here is derived from an EMBL/GenBank/DDBJ whole genome shotgun (WGS) entry which is preliminary data.</text>
</comment>
<evidence type="ECO:0000259" key="10">
    <source>
        <dbReference type="PROSITE" id="PS51473"/>
    </source>
</evidence>
<feature type="signal peptide" evidence="9">
    <location>
        <begin position="1"/>
        <end position="24"/>
    </location>
</feature>
<evidence type="ECO:0000256" key="4">
    <source>
        <dbReference type="ARBA" id="ARBA00022737"/>
    </source>
</evidence>
<comment type="subcellular location">
    <subcellularLocation>
        <location evidence="7">Cell junction</location>
        <location evidence="7">Plasmodesma</location>
    </subcellularLocation>
    <subcellularLocation>
        <location evidence="1">Cell membrane</location>
        <topology evidence="1">Single-pass type I membrane protein</topology>
    </subcellularLocation>
</comment>
<dbReference type="GO" id="GO:0009506">
    <property type="term" value="C:plasmodesma"/>
    <property type="evidence" value="ECO:0007669"/>
    <property type="project" value="UniProtKB-SubCell"/>
</dbReference>
<comment type="similarity">
    <text evidence="8">Belongs to the cysteine-rich repeat secretory protein family. Plasmodesmata-located proteins (PDLD) subfamily.</text>
</comment>
<keyword evidence="11" id="KW-0808">Transferase</keyword>
<evidence type="ECO:0000313" key="12">
    <source>
        <dbReference type="Proteomes" id="UP001179952"/>
    </source>
</evidence>
<evidence type="ECO:0000256" key="9">
    <source>
        <dbReference type="SAM" id="SignalP"/>
    </source>
</evidence>
<evidence type="ECO:0000313" key="11">
    <source>
        <dbReference type="EMBL" id="KAK1269110.1"/>
    </source>
</evidence>
<evidence type="ECO:0000256" key="7">
    <source>
        <dbReference type="ARBA" id="ARBA00024184"/>
    </source>
</evidence>
<evidence type="ECO:0000256" key="3">
    <source>
        <dbReference type="ARBA" id="ARBA00022729"/>
    </source>
</evidence>
<gene>
    <name evidence="11" type="ORF">QJS04_geneDACA005065</name>
</gene>
<evidence type="ECO:0000256" key="5">
    <source>
        <dbReference type="ARBA" id="ARBA00022949"/>
    </source>
</evidence>
<feature type="domain" description="Gnk2-homologous" evidence="10">
    <location>
        <begin position="28"/>
        <end position="129"/>
    </location>
</feature>
<dbReference type="PANTHER" id="PTHR32080:SF27">
    <property type="entry name" value="OS01G0548750 PROTEIN"/>
    <property type="match status" value="1"/>
</dbReference>
<keyword evidence="5" id="KW-0965">Cell junction</keyword>
<dbReference type="GO" id="GO:0016301">
    <property type="term" value="F:kinase activity"/>
    <property type="evidence" value="ECO:0007669"/>
    <property type="project" value="UniProtKB-KW"/>
</dbReference>
<dbReference type="CDD" id="cd23509">
    <property type="entry name" value="Gnk2-like"/>
    <property type="match status" value="2"/>
</dbReference>
<dbReference type="PROSITE" id="PS51473">
    <property type="entry name" value="GNK2"/>
    <property type="match status" value="2"/>
</dbReference>
<reference evidence="11" key="2">
    <citation type="submission" date="2023-06" db="EMBL/GenBank/DDBJ databases">
        <authorList>
            <person name="Ma L."/>
            <person name="Liu K.-W."/>
            <person name="Li Z."/>
            <person name="Hsiao Y.-Y."/>
            <person name="Qi Y."/>
            <person name="Fu T."/>
            <person name="Tang G."/>
            <person name="Zhang D."/>
            <person name="Sun W.-H."/>
            <person name="Liu D.-K."/>
            <person name="Li Y."/>
            <person name="Chen G.-Z."/>
            <person name="Liu X.-D."/>
            <person name="Liao X.-Y."/>
            <person name="Jiang Y.-T."/>
            <person name="Yu X."/>
            <person name="Hao Y."/>
            <person name="Huang J."/>
            <person name="Zhao X.-W."/>
            <person name="Ke S."/>
            <person name="Chen Y.-Y."/>
            <person name="Wu W.-L."/>
            <person name="Hsu J.-L."/>
            <person name="Lin Y.-F."/>
            <person name="Huang M.-D."/>
            <person name="Li C.-Y."/>
            <person name="Huang L."/>
            <person name="Wang Z.-W."/>
            <person name="Zhao X."/>
            <person name="Zhong W.-Y."/>
            <person name="Peng D.-H."/>
            <person name="Ahmad S."/>
            <person name="Lan S."/>
            <person name="Zhang J.-S."/>
            <person name="Tsai W.-C."/>
            <person name="Van De Peer Y."/>
            <person name="Liu Z.-J."/>
        </authorList>
    </citation>
    <scope>NUCLEOTIDE SEQUENCE</scope>
    <source>
        <strain evidence="11">SCP</strain>
        <tissue evidence="11">Leaves</tissue>
    </source>
</reference>
<dbReference type="Pfam" id="PF01657">
    <property type="entry name" value="Stress-antifung"/>
    <property type="match status" value="2"/>
</dbReference>
<keyword evidence="3 9" id="KW-0732">Signal</keyword>
<dbReference type="Gene3D" id="3.30.430.20">
    <property type="entry name" value="Gnk2 domain, C-X8-C-X2-C motif"/>
    <property type="match status" value="2"/>
</dbReference>
<dbReference type="PANTHER" id="PTHR32080">
    <property type="entry name" value="ANTIFUNGAL PROTEIN GINKBILOBIN-2-LIKE"/>
    <property type="match status" value="1"/>
</dbReference>
<organism evidence="11 12">
    <name type="scientific">Acorus gramineus</name>
    <name type="common">Dwarf sweet flag</name>
    <dbReference type="NCBI Taxonomy" id="55184"/>
    <lineage>
        <taxon>Eukaryota</taxon>
        <taxon>Viridiplantae</taxon>
        <taxon>Streptophyta</taxon>
        <taxon>Embryophyta</taxon>
        <taxon>Tracheophyta</taxon>
        <taxon>Spermatophyta</taxon>
        <taxon>Magnoliopsida</taxon>
        <taxon>Liliopsida</taxon>
        <taxon>Acoraceae</taxon>
        <taxon>Acorus</taxon>
    </lineage>
</organism>
<keyword evidence="12" id="KW-1185">Reference proteome</keyword>
<reference evidence="11" key="1">
    <citation type="journal article" date="2023" name="Nat. Commun.">
        <title>Diploid and tetraploid genomes of Acorus and the evolution of monocots.</title>
        <authorList>
            <person name="Ma L."/>
            <person name="Liu K.W."/>
            <person name="Li Z."/>
            <person name="Hsiao Y.Y."/>
            <person name="Qi Y."/>
            <person name="Fu T."/>
            <person name="Tang G.D."/>
            <person name="Zhang D."/>
            <person name="Sun W.H."/>
            <person name="Liu D.K."/>
            <person name="Li Y."/>
            <person name="Chen G.Z."/>
            <person name="Liu X.D."/>
            <person name="Liao X.Y."/>
            <person name="Jiang Y.T."/>
            <person name="Yu X."/>
            <person name="Hao Y."/>
            <person name="Huang J."/>
            <person name="Zhao X.W."/>
            <person name="Ke S."/>
            <person name="Chen Y.Y."/>
            <person name="Wu W.L."/>
            <person name="Hsu J.L."/>
            <person name="Lin Y.F."/>
            <person name="Huang M.D."/>
            <person name="Li C.Y."/>
            <person name="Huang L."/>
            <person name="Wang Z.W."/>
            <person name="Zhao X."/>
            <person name="Zhong W.Y."/>
            <person name="Peng D.H."/>
            <person name="Ahmad S."/>
            <person name="Lan S."/>
            <person name="Zhang J.S."/>
            <person name="Tsai W.C."/>
            <person name="Van de Peer Y."/>
            <person name="Liu Z.J."/>
        </authorList>
    </citation>
    <scope>NUCLEOTIDE SEQUENCE</scope>
    <source>
        <strain evidence="11">SCP</strain>
    </source>
</reference>
<evidence type="ECO:0000256" key="6">
    <source>
        <dbReference type="ARBA" id="ARBA00023157"/>
    </source>
</evidence>
<evidence type="ECO:0000256" key="2">
    <source>
        <dbReference type="ARBA" id="ARBA00022581"/>
    </source>
</evidence>
<evidence type="ECO:0000256" key="1">
    <source>
        <dbReference type="ARBA" id="ARBA00004251"/>
    </source>
</evidence>
<dbReference type="FunFam" id="3.30.430.20:FF:000015">
    <property type="entry name" value="Cysteine-rich receptor-like protein kinase 3"/>
    <property type="match status" value="1"/>
</dbReference>
<feature type="chain" id="PRO_5043440500" evidence="9">
    <location>
        <begin position="25"/>
        <end position="272"/>
    </location>
</feature>
<name>A0AAV9AYH0_ACOGR</name>
<dbReference type="InterPro" id="IPR002902">
    <property type="entry name" value="GNK2"/>
</dbReference>
<dbReference type="AlphaFoldDB" id="A0AAV9AYH0"/>
<dbReference type="Proteomes" id="UP001179952">
    <property type="component" value="Unassembled WGS sequence"/>
</dbReference>
<feature type="domain" description="Gnk2-homologous" evidence="10">
    <location>
        <begin position="136"/>
        <end position="238"/>
    </location>
</feature>
<protein>
    <submittedName>
        <fullName evidence="11">Cysteine-rich receptor-like protein kinase 2</fullName>
    </submittedName>
</protein>
<accession>A0AAV9AYH0</accession>
<dbReference type="InterPro" id="IPR051378">
    <property type="entry name" value="Cell2Cell_Antifungal"/>
</dbReference>
<keyword evidence="6" id="KW-1015">Disulfide bond</keyword>
<dbReference type="EMBL" id="JAUJYN010000006">
    <property type="protein sequence ID" value="KAK1269110.1"/>
    <property type="molecule type" value="Genomic_DNA"/>
</dbReference>
<keyword evidence="11" id="KW-0418">Kinase</keyword>
<keyword evidence="2" id="KW-0945">Host-virus interaction</keyword>